<proteinExistence type="predicted"/>
<comment type="caution">
    <text evidence="2">The sequence shown here is derived from an EMBL/GenBank/DDBJ whole genome shotgun (WGS) entry which is preliminary data.</text>
</comment>
<name>A0ABP0JTA2_9DINO</name>
<dbReference type="SUPFAM" id="SSF53756">
    <property type="entry name" value="UDP-Glycosyltransferase/glycogen phosphorylase"/>
    <property type="match status" value="1"/>
</dbReference>
<evidence type="ECO:0000313" key="2">
    <source>
        <dbReference type="EMBL" id="CAK9017684.1"/>
    </source>
</evidence>
<dbReference type="Gene3D" id="3.40.50.2000">
    <property type="entry name" value="Glycogen Phosphorylase B"/>
    <property type="match status" value="1"/>
</dbReference>
<organism evidence="2 3">
    <name type="scientific">Durusdinium trenchii</name>
    <dbReference type="NCBI Taxonomy" id="1381693"/>
    <lineage>
        <taxon>Eukaryota</taxon>
        <taxon>Sar</taxon>
        <taxon>Alveolata</taxon>
        <taxon>Dinophyceae</taxon>
        <taxon>Suessiales</taxon>
        <taxon>Symbiodiniaceae</taxon>
        <taxon>Durusdinium</taxon>
    </lineage>
</organism>
<keyword evidence="3" id="KW-1185">Reference proteome</keyword>
<accession>A0ABP0JTA2</accession>
<feature type="domain" description="Glycosyl transferase family 28 C-terminal" evidence="1">
    <location>
        <begin position="1"/>
        <end position="147"/>
    </location>
</feature>
<dbReference type="PANTHER" id="PTHR47043">
    <property type="entry name" value="UDP-N-ACETYLGLUCOSAMINE TRANSFERASE SUBUNIT ALG13"/>
    <property type="match status" value="1"/>
</dbReference>
<gene>
    <name evidence="2" type="ORF">SCF082_LOCUS13744</name>
</gene>
<evidence type="ECO:0000259" key="1">
    <source>
        <dbReference type="Pfam" id="PF04101"/>
    </source>
</evidence>
<dbReference type="Pfam" id="PF04101">
    <property type="entry name" value="Glyco_tran_28_C"/>
    <property type="match status" value="1"/>
</dbReference>
<reference evidence="2 3" key="1">
    <citation type="submission" date="2024-02" db="EMBL/GenBank/DDBJ databases">
        <authorList>
            <person name="Chen Y."/>
            <person name="Shah S."/>
            <person name="Dougan E. K."/>
            <person name="Thang M."/>
            <person name="Chan C."/>
        </authorList>
    </citation>
    <scope>NUCLEOTIDE SEQUENCE [LARGE SCALE GENOMIC DNA]</scope>
</reference>
<evidence type="ECO:0000313" key="3">
    <source>
        <dbReference type="Proteomes" id="UP001642464"/>
    </source>
</evidence>
<dbReference type="InterPro" id="IPR007235">
    <property type="entry name" value="Glyco_trans_28_C"/>
</dbReference>
<dbReference type="PANTHER" id="PTHR47043:SF1">
    <property type="entry name" value="UDP-N-ACETYLGLUCOSAMINE TRANSFERASE SUBUNIT ALG13"/>
    <property type="match status" value="1"/>
</dbReference>
<protein>
    <submittedName>
        <fullName evidence="2">UDP-N-acetylglucosamine transferase subunit alg13 (Asparagine-linked glycosylation protein 13)</fullName>
    </submittedName>
</protein>
<dbReference type="Proteomes" id="UP001642464">
    <property type="component" value="Unassembled WGS sequence"/>
</dbReference>
<dbReference type="InterPro" id="IPR052474">
    <property type="entry name" value="UDP-GlcNAc_transferase"/>
</dbReference>
<dbReference type="GO" id="GO:0016740">
    <property type="term" value="F:transferase activity"/>
    <property type="evidence" value="ECO:0007669"/>
    <property type="project" value="UniProtKB-KW"/>
</dbReference>
<keyword evidence="2" id="KW-0808">Transferase</keyword>
<dbReference type="EMBL" id="CAXAMM010008557">
    <property type="protein sequence ID" value="CAK9017684.1"/>
    <property type="molecule type" value="Genomic_DNA"/>
</dbReference>
<sequence>MIFVTVGTTSFDDLIKEVDSESFQKQAKELGYTRLVVQYGRGSHRMCDREPPILEVESFDLKPSLEDEMSSASLVVSHAGAGSIIEALRQNRRLLVVVNPSLMDNHQLELAEAMYRRGFCAMAAEPHQLPAALAEAAKMQMQPYPPADLRPWHKLLEATRQAVADAYFPADAGSELAECHASLGSCLWHTGEFEEAARQFTAKGLSEPLLLAGALVLFELGRFDEAANLTSSLACTDFSVKQYAAALRSALQAVTGSGEEPVADDLSKEAASILKFNALIKDIVKDEGVVSSVALSSDLVGELDGSTGVMLRCTLGELAVLQGLRDDWVEECLVKTLKHFDQLHSEDPFGEAKDPFGQATVFRALTALATWTNANGDAITAEGLFTSARDRAARHTYPGRANIWRSGVAHAFATMLETGRHAEQRAPEIRQLRERCGATGPSCADRRWALLVVPSPVEVVK</sequence>